<dbReference type="InParanoid" id="A0A3N4LFR7"/>
<proteinExistence type="predicted"/>
<dbReference type="OrthoDB" id="10420383at2759"/>
<dbReference type="AlphaFoldDB" id="A0A3N4LFR7"/>
<keyword evidence="2" id="KW-1185">Reference proteome</keyword>
<evidence type="ECO:0000313" key="2">
    <source>
        <dbReference type="Proteomes" id="UP000267821"/>
    </source>
</evidence>
<evidence type="ECO:0000313" key="1">
    <source>
        <dbReference type="EMBL" id="RPB20548.1"/>
    </source>
</evidence>
<reference evidence="1 2" key="1">
    <citation type="journal article" date="2018" name="Nat. Ecol. Evol.">
        <title>Pezizomycetes genomes reveal the molecular basis of ectomycorrhizal truffle lifestyle.</title>
        <authorList>
            <person name="Murat C."/>
            <person name="Payen T."/>
            <person name="Noel B."/>
            <person name="Kuo A."/>
            <person name="Morin E."/>
            <person name="Chen J."/>
            <person name="Kohler A."/>
            <person name="Krizsan K."/>
            <person name="Balestrini R."/>
            <person name="Da Silva C."/>
            <person name="Montanini B."/>
            <person name="Hainaut M."/>
            <person name="Levati E."/>
            <person name="Barry K.W."/>
            <person name="Belfiori B."/>
            <person name="Cichocki N."/>
            <person name="Clum A."/>
            <person name="Dockter R.B."/>
            <person name="Fauchery L."/>
            <person name="Guy J."/>
            <person name="Iotti M."/>
            <person name="Le Tacon F."/>
            <person name="Lindquist E.A."/>
            <person name="Lipzen A."/>
            <person name="Malagnac F."/>
            <person name="Mello A."/>
            <person name="Molinier V."/>
            <person name="Miyauchi S."/>
            <person name="Poulain J."/>
            <person name="Riccioni C."/>
            <person name="Rubini A."/>
            <person name="Sitrit Y."/>
            <person name="Splivallo R."/>
            <person name="Traeger S."/>
            <person name="Wang M."/>
            <person name="Zifcakova L."/>
            <person name="Wipf D."/>
            <person name="Zambonelli A."/>
            <person name="Paolocci F."/>
            <person name="Nowrousian M."/>
            <person name="Ottonello S."/>
            <person name="Baldrian P."/>
            <person name="Spatafora J.W."/>
            <person name="Henrissat B."/>
            <person name="Nagy L.G."/>
            <person name="Aury J.M."/>
            <person name="Wincker P."/>
            <person name="Grigoriev I.V."/>
            <person name="Bonfante P."/>
            <person name="Martin F.M."/>
        </authorList>
    </citation>
    <scope>NUCLEOTIDE SEQUENCE [LARGE SCALE GENOMIC DNA]</scope>
    <source>
        <strain evidence="1 2">ATCC MYA-4762</strain>
    </source>
</reference>
<dbReference type="EMBL" id="ML121570">
    <property type="protein sequence ID" value="RPB20548.1"/>
    <property type="molecule type" value="Genomic_DNA"/>
</dbReference>
<accession>A0A3N4LFR7</accession>
<name>A0A3N4LFR7_9PEZI</name>
<organism evidence="1 2">
    <name type="scientific">Terfezia boudieri ATCC MYA-4762</name>
    <dbReference type="NCBI Taxonomy" id="1051890"/>
    <lineage>
        <taxon>Eukaryota</taxon>
        <taxon>Fungi</taxon>
        <taxon>Dikarya</taxon>
        <taxon>Ascomycota</taxon>
        <taxon>Pezizomycotina</taxon>
        <taxon>Pezizomycetes</taxon>
        <taxon>Pezizales</taxon>
        <taxon>Pezizaceae</taxon>
        <taxon>Terfezia</taxon>
    </lineage>
</organism>
<sequence length="213" mass="24266">MFAAMMSISADYLHLRNMLFDLSKPVTWEAYIGMFAESGMEVYEIVGTVWVEEEGSGRNVERANIVIRVRESFEQVQQQLYTACEMMDRLNMEDTVQIEGMEEWANHVQATLSTLTSIHAEDIDSVTFSVISLKRFRIYWPYNLASLQCTPQIPPHRQKRKQSSSLRNGKIQLARMSQAIIDPGAGGIGQKLAWEQWEVHQPPRDPAGPFLAA</sequence>
<gene>
    <name evidence="1" type="ORF">L211DRAFT_852264</name>
</gene>
<protein>
    <submittedName>
        <fullName evidence="1">Uncharacterized protein</fullName>
    </submittedName>
</protein>
<dbReference type="Proteomes" id="UP000267821">
    <property type="component" value="Unassembled WGS sequence"/>
</dbReference>